<keyword evidence="2" id="KW-0175">Coiled coil</keyword>
<protein>
    <submittedName>
        <fullName evidence="4">Peptide chain release factor H</fullName>
    </submittedName>
</protein>
<dbReference type="EMBL" id="PTPZ01000008">
    <property type="protein sequence ID" value="PPZ90825.1"/>
    <property type="molecule type" value="Genomic_DNA"/>
</dbReference>
<name>A0A2S7I2X0_9FLAO</name>
<evidence type="ECO:0000313" key="5">
    <source>
        <dbReference type="Proteomes" id="UP000238565"/>
    </source>
</evidence>
<dbReference type="GO" id="GO:0003747">
    <property type="term" value="F:translation release factor activity"/>
    <property type="evidence" value="ECO:0007669"/>
    <property type="project" value="InterPro"/>
</dbReference>
<feature type="domain" description="Prokaryotic-type class I peptide chain release factors" evidence="3">
    <location>
        <begin position="119"/>
        <end position="135"/>
    </location>
</feature>
<feature type="coiled-coil region" evidence="2">
    <location>
        <begin position="155"/>
        <end position="182"/>
    </location>
</feature>
<dbReference type="InterPro" id="IPR045853">
    <property type="entry name" value="Pep_chain_release_fac_I_sf"/>
</dbReference>
<dbReference type="PROSITE" id="PS00745">
    <property type="entry name" value="RF_PROK_I"/>
    <property type="match status" value="1"/>
</dbReference>
<evidence type="ECO:0000256" key="1">
    <source>
        <dbReference type="ARBA" id="ARBA00010835"/>
    </source>
</evidence>
<dbReference type="Gene3D" id="3.30.160.20">
    <property type="match status" value="1"/>
</dbReference>
<dbReference type="PANTHER" id="PTHR43804:SF9">
    <property type="entry name" value="PEPTIDE CHAIN RELEASE FACTOR HOMOLOG-RELATED"/>
    <property type="match status" value="1"/>
</dbReference>
<dbReference type="Gene3D" id="3.30.70.1660">
    <property type="match status" value="1"/>
</dbReference>
<dbReference type="PANTHER" id="PTHR43804">
    <property type="entry name" value="LD18447P"/>
    <property type="match status" value="1"/>
</dbReference>
<dbReference type="InterPro" id="IPR050057">
    <property type="entry name" value="Prokaryotic/Mito_RF"/>
</dbReference>
<dbReference type="NCBIfam" id="TIGR03072">
    <property type="entry name" value="release_prfH"/>
    <property type="match status" value="1"/>
</dbReference>
<comment type="caution">
    <text evidence="4">The sequence shown here is derived from an EMBL/GenBank/DDBJ whole genome shotgun (WGS) entry which is preliminary data.</text>
</comment>
<gene>
    <name evidence="4" type="ORF">C3729_11690</name>
</gene>
<proteinExistence type="inferred from homology"/>
<comment type="similarity">
    <text evidence="1">Belongs to the prokaryotic/mitochondrial release factor family.</text>
</comment>
<dbReference type="InterPro" id="IPR017509">
    <property type="entry name" value="PrfH"/>
</dbReference>
<dbReference type="AlphaFoldDB" id="A0A2S7I2X0"/>
<dbReference type="InterPro" id="IPR000352">
    <property type="entry name" value="Pep_chain_release_fac_I"/>
</dbReference>
<evidence type="ECO:0000256" key="2">
    <source>
        <dbReference type="SAM" id="Coils"/>
    </source>
</evidence>
<organism evidence="4 5">
    <name type="scientific">Cloacibacterium normanense</name>
    <dbReference type="NCBI Taxonomy" id="237258"/>
    <lineage>
        <taxon>Bacteria</taxon>
        <taxon>Pseudomonadati</taxon>
        <taxon>Bacteroidota</taxon>
        <taxon>Flavobacteriia</taxon>
        <taxon>Flavobacteriales</taxon>
        <taxon>Weeksellaceae</taxon>
    </lineage>
</organism>
<dbReference type="Pfam" id="PF00472">
    <property type="entry name" value="RF-1"/>
    <property type="match status" value="1"/>
</dbReference>
<reference evidence="4 5" key="1">
    <citation type="submission" date="2018-02" db="EMBL/GenBank/DDBJ databases">
        <title>Draft genome sequence of bacterial isolates from marine environment.</title>
        <authorList>
            <person name="Singh S.K."/>
            <person name="Hill R."/>
            <person name="Major S."/>
            <person name="Cai H."/>
            <person name="Li Y."/>
        </authorList>
    </citation>
    <scope>NUCLEOTIDE SEQUENCE [LARGE SCALE GENOMIC DNA]</scope>
    <source>
        <strain evidence="4 5">IMET F</strain>
    </source>
</reference>
<dbReference type="Proteomes" id="UP000238565">
    <property type="component" value="Unassembled WGS sequence"/>
</dbReference>
<accession>A0A2S7I2X0</accession>
<sequence>MKQKNKNIVQITSGKGPVECEFFVQETFNLMKKEMEFLKLNYKVLEVVEGEISGFQSITFEVEENPEFLNSWIGSIQFMGKSKFRPHHQRKNWFIGVFEIENFFELELDEKELEFQTMRSSGNGGQNVNKVNSAVRVTHLPTKIQVVAVDSRSQLENKKIAVERLKLKILELNAKKSSVQKQNQWMNHLQLERGNPKKIFKM</sequence>
<evidence type="ECO:0000313" key="4">
    <source>
        <dbReference type="EMBL" id="PPZ90825.1"/>
    </source>
</evidence>
<evidence type="ECO:0000259" key="3">
    <source>
        <dbReference type="PROSITE" id="PS00745"/>
    </source>
</evidence>
<dbReference type="SUPFAM" id="SSF75620">
    <property type="entry name" value="Release factor"/>
    <property type="match status" value="1"/>
</dbReference>